<keyword evidence="4 7" id="KW-0472">Membrane</keyword>
<feature type="region of interest" description="Disordered" evidence="6">
    <location>
        <begin position="283"/>
        <end position="374"/>
    </location>
</feature>
<organism evidence="9 10">
    <name type="scientific">Ophiobolus disseminans</name>
    <dbReference type="NCBI Taxonomy" id="1469910"/>
    <lineage>
        <taxon>Eukaryota</taxon>
        <taxon>Fungi</taxon>
        <taxon>Dikarya</taxon>
        <taxon>Ascomycota</taxon>
        <taxon>Pezizomycotina</taxon>
        <taxon>Dothideomycetes</taxon>
        <taxon>Pleosporomycetidae</taxon>
        <taxon>Pleosporales</taxon>
        <taxon>Pleosporineae</taxon>
        <taxon>Phaeosphaeriaceae</taxon>
        <taxon>Ophiobolus</taxon>
    </lineage>
</organism>
<evidence type="ECO:0000259" key="8">
    <source>
        <dbReference type="Pfam" id="PF20684"/>
    </source>
</evidence>
<dbReference type="InterPro" id="IPR049326">
    <property type="entry name" value="Rhodopsin_dom_fungi"/>
</dbReference>
<proteinExistence type="inferred from homology"/>
<feature type="transmembrane region" description="Helical" evidence="7">
    <location>
        <begin position="12"/>
        <end position="30"/>
    </location>
</feature>
<evidence type="ECO:0000256" key="3">
    <source>
        <dbReference type="ARBA" id="ARBA00022989"/>
    </source>
</evidence>
<dbReference type="PANTHER" id="PTHR33048">
    <property type="entry name" value="PTH11-LIKE INTEGRAL MEMBRANE PROTEIN (AFU_ORTHOLOGUE AFUA_5G11245)"/>
    <property type="match status" value="1"/>
</dbReference>
<protein>
    <recommendedName>
        <fullName evidence="8">Rhodopsin domain-containing protein</fullName>
    </recommendedName>
</protein>
<dbReference type="Proteomes" id="UP000799424">
    <property type="component" value="Unassembled WGS sequence"/>
</dbReference>
<dbReference type="OrthoDB" id="3903189at2759"/>
<feature type="transmembrane region" description="Helical" evidence="7">
    <location>
        <begin position="129"/>
        <end position="152"/>
    </location>
</feature>
<feature type="region of interest" description="Disordered" evidence="6">
    <location>
        <begin position="395"/>
        <end position="497"/>
    </location>
</feature>
<feature type="transmembrane region" description="Helical" evidence="7">
    <location>
        <begin position="42"/>
        <end position="63"/>
    </location>
</feature>
<evidence type="ECO:0000256" key="2">
    <source>
        <dbReference type="ARBA" id="ARBA00022692"/>
    </source>
</evidence>
<gene>
    <name evidence="9" type="ORF">CC86DRAFT_366340</name>
</gene>
<evidence type="ECO:0000256" key="5">
    <source>
        <dbReference type="ARBA" id="ARBA00038359"/>
    </source>
</evidence>
<dbReference type="InterPro" id="IPR052337">
    <property type="entry name" value="SAT4-like"/>
</dbReference>
<evidence type="ECO:0000313" key="9">
    <source>
        <dbReference type="EMBL" id="KAF2832590.1"/>
    </source>
</evidence>
<comment type="similarity">
    <text evidence="5">Belongs to the SAT4 family.</text>
</comment>
<keyword evidence="2 7" id="KW-0812">Transmembrane</keyword>
<evidence type="ECO:0000256" key="7">
    <source>
        <dbReference type="SAM" id="Phobius"/>
    </source>
</evidence>
<dbReference type="Pfam" id="PF20684">
    <property type="entry name" value="Fung_rhodopsin"/>
    <property type="match status" value="1"/>
</dbReference>
<evidence type="ECO:0000256" key="6">
    <source>
        <dbReference type="SAM" id="MobiDB-lite"/>
    </source>
</evidence>
<feature type="compositionally biased region" description="Polar residues" evidence="6">
    <location>
        <begin position="300"/>
        <end position="328"/>
    </location>
</feature>
<dbReference type="GO" id="GO:0016020">
    <property type="term" value="C:membrane"/>
    <property type="evidence" value="ECO:0007669"/>
    <property type="project" value="UniProtKB-SubCell"/>
</dbReference>
<evidence type="ECO:0000256" key="4">
    <source>
        <dbReference type="ARBA" id="ARBA00023136"/>
    </source>
</evidence>
<evidence type="ECO:0000256" key="1">
    <source>
        <dbReference type="ARBA" id="ARBA00004141"/>
    </source>
</evidence>
<evidence type="ECO:0000313" key="10">
    <source>
        <dbReference type="Proteomes" id="UP000799424"/>
    </source>
</evidence>
<sequence>MALPFNQESWIWYTCAVCMIGARLISRSMHLRSLKTLQYDDYIMGLFVTAAYTAMIVCANRYVKAQSNLFLPGFDVSVLTEYDLKRRRYGSKMAVVVEQTTIGVIWSCKACLLIMYHRLTRMALRNENIAIKILSAYVGLSFVVIEVLYFAAWCRPVSEYWAVPTSSSQCNALVNHRITKAVFNLSSDIVMLTIALQMLIRSLLPMKRKIILCGIFSLGIFVVIASVMNSYYSFKHPYKQTWVDWYVRETSTAILVANLPFTWTILREIFDLDTFEGSSPPPWTFHSARTAHGRRAGQRHSYSTHTAATARTRVSPTISKGSHGTQPMTLVDSMTPLRHHSRNHSGSPRNSETEKDLSGTAVASHDFAPMPSPSADLGVIDIDLEQGIEEDVQVRPVSPADSHQPPPRITEDGTGGFYINDRPISPPPRAYLTTRSNHGETGLASMDKRPTSPTPSFASFESTDKRPQRAGSGAGTAGTGRSARDRRARARMSGHDE</sequence>
<keyword evidence="3 7" id="KW-1133">Transmembrane helix</keyword>
<feature type="compositionally biased region" description="Basic residues" evidence="6">
    <location>
        <begin position="484"/>
        <end position="497"/>
    </location>
</feature>
<feature type="transmembrane region" description="Helical" evidence="7">
    <location>
        <begin position="181"/>
        <end position="199"/>
    </location>
</feature>
<feature type="transmembrane region" description="Helical" evidence="7">
    <location>
        <begin position="93"/>
        <end position="117"/>
    </location>
</feature>
<accession>A0A6A7AH10</accession>
<feature type="domain" description="Rhodopsin" evidence="8">
    <location>
        <begin position="23"/>
        <end position="267"/>
    </location>
</feature>
<dbReference type="AlphaFoldDB" id="A0A6A7AH10"/>
<comment type="subcellular location">
    <subcellularLocation>
        <location evidence="1">Membrane</location>
        <topology evidence="1">Multi-pass membrane protein</topology>
    </subcellularLocation>
</comment>
<dbReference type="PANTHER" id="PTHR33048:SF149">
    <property type="entry name" value="UBID FAMILY DECARBOXYLASE"/>
    <property type="match status" value="1"/>
</dbReference>
<keyword evidence="10" id="KW-1185">Reference proteome</keyword>
<feature type="compositionally biased region" description="Basic residues" evidence="6">
    <location>
        <begin position="289"/>
        <end position="298"/>
    </location>
</feature>
<name>A0A6A7AH10_9PLEO</name>
<feature type="transmembrane region" description="Helical" evidence="7">
    <location>
        <begin position="211"/>
        <end position="232"/>
    </location>
</feature>
<reference evidence="9" key="1">
    <citation type="journal article" date="2020" name="Stud. Mycol.">
        <title>101 Dothideomycetes genomes: a test case for predicting lifestyles and emergence of pathogens.</title>
        <authorList>
            <person name="Haridas S."/>
            <person name="Albert R."/>
            <person name="Binder M."/>
            <person name="Bloem J."/>
            <person name="Labutti K."/>
            <person name="Salamov A."/>
            <person name="Andreopoulos B."/>
            <person name="Baker S."/>
            <person name="Barry K."/>
            <person name="Bills G."/>
            <person name="Bluhm B."/>
            <person name="Cannon C."/>
            <person name="Castanera R."/>
            <person name="Culley D."/>
            <person name="Daum C."/>
            <person name="Ezra D."/>
            <person name="Gonzalez J."/>
            <person name="Henrissat B."/>
            <person name="Kuo A."/>
            <person name="Liang C."/>
            <person name="Lipzen A."/>
            <person name="Lutzoni F."/>
            <person name="Magnuson J."/>
            <person name="Mondo S."/>
            <person name="Nolan M."/>
            <person name="Ohm R."/>
            <person name="Pangilinan J."/>
            <person name="Park H.-J."/>
            <person name="Ramirez L."/>
            <person name="Alfaro M."/>
            <person name="Sun H."/>
            <person name="Tritt A."/>
            <person name="Yoshinaga Y."/>
            <person name="Zwiers L.-H."/>
            <person name="Turgeon B."/>
            <person name="Goodwin S."/>
            <person name="Spatafora J."/>
            <person name="Crous P."/>
            <person name="Grigoriev I."/>
        </authorList>
    </citation>
    <scope>NUCLEOTIDE SEQUENCE</scope>
    <source>
        <strain evidence="9">CBS 113818</strain>
    </source>
</reference>
<dbReference type="EMBL" id="MU006217">
    <property type="protein sequence ID" value="KAF2832590.1"/>
    <property type="molecule type" value="Genomic_DNA"/>
</dbReference>